<keyword evidence="2 6" id="KW-0479">Metal-binding</keyword>
<proteinExistence type="inferred from homology"/>
<name>F8BVZ7_AFIC5</name>
<keyword evidence="4" id="KW-0560">Oxidoreductase</keyword>
<sequence length="203" mass="22504">MRCIAGLKERRQMASIQPLRDFIADMTRLAGEGMDEPSLLEKARPLMQQLLSKDEWLPDAFAEPNERSYRQYLLHCDPLERFSLVSFVWGPGQKTPIHDHTVWGIIGVLRGSEVSQRYEWGDGTLHETGSADVLEAGAIDMVSPSIGDIHKVSNGLKSKPSVSLHLYGGNIGAIDRHSFDVSGTANTFRSGYSSNIVPNVWVP</sequence>
<evidence type="ECO:0000256" key="5">
    <source>
        <dbReference type="ARBA" id="ARBA00023004"/>
    </source>
</evidence>
<dbReference type="Pfam" id="PF05995">
    <property type="entry name" value="CDO_I"/>
    <property type="match status" value="1"/>
</dbReference>
<evidence type="ECO:0000256" key="1">
    <source>
        <dbReference type="ARBA" id="ARBA00006622"/>
    </source>
</evidence>
<feature type="binding site" evidence="6">
    <location>
        <position position="98"/>
    </location>
    <ligand>
        <name>Fe cation</name>
        <dbReference type="ChEBI" id="CHEBI:24875"/>
        <note>catalytic</note>
    </ligand>
</feature>
<dbReference type="PANTHER" id="PTHR12918:SF1">
    <property type="entry name" value="CYSTEINE DIOXYGENASE TYPE 1"/>
    <property type="match status" value="1"/>
</dbReference>
<evidence type="ECO:0000256" key="3">
    <source>
        <dbReference type="ARBA" id="ARBA00022964"/>
    </source>
</evidence>
<dbReference type="Proteomes" id="UP000007730">
    <property type="component" value="Chromosome"/>
</dbReference>
<dbReference type="InterPro" id="IPR014710">
    <property type="entry name" value="RmlC-like_jellyroll"/>
</dbReference>
<dbReference type="SUPFAM" id="SSF51182">
    <property type="entry name" value="RmlC-like cupins"/>
    <property type="match status" value="1"/>
</dbReference>
<keyword evidence="8" id="KW-1185">Reference proteome</keyword>
<dbReference type="Gene3D" id="2.60.120.10">
    <property type="entry name" value="Jelly Rolls"/>
    <property type="match status" value="1"/>
</dbReference>
<dbReference type="HOGENOM" id="CLU_118472_1_0_5"/>
<keyword evidence="5 6" id="KW-0408">Iron</keyword>
<dbReference type="EMBL" id="CP002826">
    <property type="protein sequence ID" value="AEI06008.1"/>
    <property type="molecule type" value="Genomic_DNA"/>
</dbReference>
<feature type="binding site" evidence="6">
    <location>
        <position position="100"/>
    </location>
    <ligand>
        <name>Fe cation</name>
        <dbReference type="ChEBI" id="CHEBI:24875"/>
        <note>catalytic</note>
    </ligand>
</feature>
<evidence type="ECO:0000313" key="8">
    <source>
        <dbReference type="Proteomes" id="UP000007730"/>
    </source>
</evidence>
<protein>
    <submittedName>
        <fullName evidence="7">Putative cysteine dioxygenase</fullName>
    </submittedName>
</protein>
<reference evidence="7 8" key="1">
    <citation type="journal article" date="2011" name="J. Bacteriol.">
        <title>Complete genome sequences of the chemolithoautotrophic Oligotropha carboxidovorans strains OM4 and OM5.</title>
        <authorList>
            <person name="Volland S."/>
            <person name="Rachinger M."/>
            <person name="Strittmatter A."/>
            <person name="Daniel R."/>
            <person name="Gottschalk G."/>
            <person name="Meyer O."/>
        </authorList>
    </citation>
    <scope>NUCLEOTIDE SEQUENCE [LARGE SCALE GENOMIC DNA]</scope>
    <source>
        <strain evidence="8">ATCC 49405 / DSM 1227 / KCTC 32145 / OM5</strain>
    </source>
</reference>
<dbReference type="PANTHER" id="PTHR12918">
    <property type="entry name" value="CYSTEINE DIOXYGENASE"/>
    <property type="match status" value="1"/>
</dbReference>
<evidence type="ECO:0000256" key="4">
    <source>
        <dbReference type="ARBA" id="ARBA00023002"/>
    </source>
</evidence>
<accession>F8BVZ7</accession>
<dbReference type="AlphaFoldDB" id="F8BVZ7"/>
<evidence type="ECO:0000313" key="7">
    <source>
        <dbReference type="EMBL" id="AEI06008.1"/>
    </source>
</evidence>
<organism evidence="7 8">
    <name type="scientific">Afipia carboxidovorans (strain ATCC 49405 / DSM 1227 / KCTC 32145 / OM5)</name>
    <name type="common">Oligotropha carboxidovorans</name>
    <dbReference type="NCBI Taxonomy" id="504832"/>
    <lineage>
        <taxon>Bacteria</taxon>
        <taxon>Pseudomonadati</taxon>
        <taxon>Pseudomonadota</taxon>
        <taxon>Alphaproteobacteria</taxon>
        <taxon>Hyphomicrobiales</taxon>
        <taxon>Nitrobacteraceae</taxon>
        <taxon>Afipia</taxon>
    </lineage>
</organism>
<dbReference type="eggNOG" id="COG5553">
    <property type="taxonomic scope" value="Bacteria"/>
</dbReference>
<dbReference type="OrthoDB" id="7059163at2"/>
<dbReference type="InterPro" id="IPR011051">
    <property type="entry name" value="RmlC_Cupin_sf"/>
</dbReference>
<dbReference type="Gene3D" id="1.20.5.440">
    <property type="entry name" value="ATP synthase delta/epsilon subunit, C-terminal domain"/>
    <property type="match status" value="1"/>
</dbReference>
<dbReference type="STRING" id="504832.OCA5_c12920"/>
<dbReference type="GO" id="GO:0016702">
    <property type="term" value="F:oxidoreductase activity, acting on single donors with incorporation of molecular oxygen, incorporation of two atoms of oxygen"/>
    <property type="evidence" value="ECO:0007669"/>
    <property type="project" value="InterPro"/>
</dbReference>
<comment type="similarity">
    <text evidence="1">Belongs to the cysteine dioxygenase family.</text>
</comment>
<dbReference type="GO" id="GO:0008198">
    <property type="term" value="F:ferrous iron binding"/>
    <property type="evidence" value="ECO:0007669"/>
    <property type="project" value="TreeGrafter"/>
</dbReference>
<gene>
    <name evidence="7" type="ordered locus">OCA5_c12920</name>
</gene>
<dbReference type="PATRIC" id="fig|504832.7.peg.1372"/>
<keyword evidence="3 7" id="KW-0223">Dioxygenase</keyword>
<dbReference type="CDD" id="cd10548">
    <property type="entry name" value="cupin_CDO"/>
    <property type="match status" value="1"/>
</dbReference>
<evidence type="ECO:0000256" key="6">
    <source>
        <dbReference type="PIRSR" id="PIRSR610300-51"/>
    </source>
</evidence>
<dbReference type="KEGG" id="ocg:OCA5_c12920"/>
<evidence type="ECO:0000256" key="2">
    <source>
        <dbReference type="ARBA" id="ARBA00022723"/>
    </source>
</evidence>
<dbReference type="InterPro" id="IPR010300">
    <property type="entry name" value="CDO_1"/>
</dbReference>
<feature type="binding site" evidence="6">
    <location>
        <position position="150"/>
    </location>
    <ligand>
        <name>Fe cation</name>
        <dbReference type="ChEBI" id="CHEBI:24875"/>
        <note>catalytic</note>
    </ligand>
</feature>